<evidence type="ECO:0000313" key="2">
    <source>
        <dbReference type="EMBL" id="PKY57437.1"/>
    </source>
</evidence>
<feature type="chain" id="PRO_5014168264" evidence="1">
    <location>
        <begin position="21"/>
        <end position="181"/>
    </location>
</feature>
<dbReference type="VEuPathDB" id="FungiDB:RhiirA1_455026"/>
<dbReference type="EMBL" id="LLXI01002550">
    <property type="protein sequence ID" value="PKY57437.1"/>
    <property type="molecule type" value="Genomic_DNA"/>
</dbReference>
<proteinExistence type="predicted"/>
<comment type="caution">
    <text evidence="2">The sequence shown here is derived from an EMBL/GenBank/DDBJ whole genome shotgun (WGS) entry which is preliminary data.</text>
</comment>
<dbReference type="VEuPathDB" id="FungiDB:FUN_012312"/>
<protein>
    <submittedName>
        <fullName evidence="2">Uncharacterized protein</fullName>
    </submittedName>
</protein>
<dbReference type="Proteomes" id="UP000234323">
    <property type="component" value="Unassembled WGS sequence"/>
</dbReference>
<sequence length="181" mass="19626">MRVFTLVLILTLTLGFLTTAESGYSIPKIFKGLLVFQDDWDVIGPIIEKQIPQYVQGAEAFPSLKQMYEKVIKAFSSGRNYSWRFKNLGLTDALKAIMSPEKIEAAVFQNLEKVTSSAVYEAAYKVANALRFGEIGIELIATEMGVAAQVEGVTAVESAIIGITEEEAASVLAVLLVGEAA</sequence>
<evidence type="ECO:0000313" key="3">
    <source>
        <dbReference type="Proteomes" id="UP000234323"/>
    </source>
</evidence>
<evidence type="ECO:0000256" key="1">
    <source>
        <dbReference type="SAM" id="SignalP"/>
    </source>
</evidence>
<feature type="signal peptide" evidence="1">
    <location>
        <begin position="1"/>
        <end position="20"/>
    </location>
</feature>
<keyword evidence="3" id="KW-1185">Reference proteome</keyword>
<gene>
    <name evidence="2" type="ORF">RhiirA4_549651</name>
</gene>
<dbReference type="VEuPathDB" id="FungiDB:RhiirFUN_014802"/>
<dbReference type="AlphaFoldDB" id="A0A2I1HEY2"/>
<name>A0A2I1HEY2_9GLOM</name>
<keyword evidence="1" id="KW-0732">Signal</keyword>
<accession>A0A2I1HEY2</accession>
<organism evidence="2 3">
    <name type="scientific">Rhizophagus irregularis</name>
    <dbReference type="NCBI Taxonomy" id="588596"/>
    <lineage>
        <taxon>Eukaryota</taxon>
        <taxon>Fungi</taxon>
        <taxon>Fungi incertae sedis</taxon>
        <taxon>Mucoromycota</taxon>
        <taxon>Glomeromycotina</taxon>
        <taxon>Glomeromycetes</taxon>
        <taxon>Glomerales</taxon>
        <taxon>Glomeraceae</taxon>
        <taxon>Rhizophagus</taxon>
    </lineage>
</organism>
<reference evidence="2 3" key="1">
    <citation type="submission" date="2015-10" db="EMBL/GenBank/DDBJ databases">
        <title>Genome analyses suggest a sexual origin of heterokaryosis in a supposedly ancient asexual fungus.</title>
        <authorList>
            <person name="Ropars J."/>
            <person name="Sedzielewska K."/>
            <person name="Noel J."/>
            <person name="Charron P."/>
            <person name="Farinelli L."/>
            <person name="Marton T."/>
            <person name="Kruger M."/>
            <person name="Pelin A."/>
            <person name="Brachmann A."/>
            <person name="Corradi N."/>
        </authorList>
    </citation>
    <scope>NUCLEOTIDE SEQUENCE [LARGE SCALE GENOMIC DNA]</scope>
    <source>
        <strain evidence="2 3">A4</strain>
    </source>
</reference>